<name>A0ABV6SJX1_AZOPA</name>
<reference evidence="2 3" key="1">
    <citation type="submission" date="2024-09" db="EMBL/GenBank/DDBJ databases">
        <authorList>
            <person name="Sun Q."/>
            <person name="Mori K."/>
        </authorList>
    </citation>
    <scope>NUCLEOTIDE SEQUENCE [LARGE SCALE GENOMIC DNA]</scope>
    <source>
        <strain evidence="2 3">NCAIM B.01794</strain>
    </source>
</reference>
<proteinExistence type="predicted"/>
<dbReference type="Gene3D" id="3.90.550.10">
    <property type="entry name" value="Spore Coat Polysaccharide Biosynthesis Protein SpsA, Chain A"/>
    <property type="match status" value="1"/>
</dbReference>
<keyword evidence="3" id="KW-1185">Reference proteome</keyword>
<sequence length="779" mass="86420">MTFFALKIDKAVRKLLGFHHRSPDSRPQSAASGVAAEGEPPAVPRIVPVVLEARPGAPEAPAVRIFLGTEPAQHRAERIFFYSLERVRDPLRRYEVYRMTGLPGFDRKGWRTNFTNFRFAIPDLAGRQGRAIYTDVDQIFTADPAELFDQSMGEHGYLALLPEDTAVMLIDCERMIRCWTYAKACREPKKALCAEAAAEPGRWGALDPLWHARDFEFRPGETKLLHYTALHLQPWRPTPEQYSYQIHPLAEHFLSLEQAADREGYEIYTATSPSPGFAAGCEQAARLPAEPAADLLRQAHALGAGQAALVGAWSAADEPSLPRWSLEQFGRDDLPVQDAMIANGLERLPVEDLPWLLDRLFRLGRQWVFVKAELGAEGSMIGSLDGWRTLVRRVALRYPDRCWQLDCRDRRGRTQRFRADFAQRSGDGRELPRVWVLLGARAGDNAQLTDIAEALGWPCEIKRADASGFALSPPWPDLVLSAGRHTAVVARQIQRQSQGHARLVVLGRPRASLDRFDRVVTTPQYGLPLRGNVVDLPAPFIGEHPLDEATLDAWRQRFAHLPRPWIALLVGGDTIPYRLDERTATALGREAGAAARSRGGSLLVSTSPRTSASASDALLAAIDAPLWSYRFGSSDDNPYRALLALADAFVVTGESVSMLTEACMTGRPVAVFPLPLQRHRKARLQHALERRLGVIERVAGSRGVPRQQNRLGRLYDEVVAAGWVKRERCVEQVHLALGVAPLPEGLDHPPGLSPALLAASRERALQAIREVVQAERPVS</sequence>
<dbReference type="EMBL" id="JBHLSS010000051">
    <property type="protein sequence ID" value="MFC0709821.1"/>
    <property type="molecule type" value="Genomic_DNA"/>
</dbReference>
<dbReference type="Proteomes" id="UP001589891">
    <property type="component" value="Unassembled WGS sequence"/>
</dbReference>
<dbReference type="InterPro" id="IPR029044">
    <property type="entry name" value="Nucleotide-diphossugar_trans"/>
</dbReference>
<comment type="caution">
    <text evidence="2">The sequence shown here is derived from an EMBL/GenBank/DDBJ whole genome shotgun (WGS) entry which is preliminary data.</text>
</comment>
<gene>
    <name evidence="2" type="ORF">ACFFGX_09545</name>
</gene>
<evidence type="ECO:0000313" key="3">
    <source>
        <dbReference type="Proteomes" id="UP001589891"/>
    </source>
</evidence>
<evidence type="ECO:0000313" key="2">
    <source>
        <dbReference type="EMBL" id="MFC0709821.1"/>
    </source>
</evidence>
<dbReference type="RefSeq" id="WP_376945192.1">
    <property type="nucleotide sequence ID" value="NZ_CP171449.1"/>
</dbReference>
<organism evidence="2 3">
    <name type="scientific">Azorhizophilus paspali</name>
    <name type="common">Azotobacter paspali</name>
    <dbReference type="NCBI Taxonomy" id="69963"/>
    <lineage>
        <taxon>Bacteria</taxon>
        <taxon>Pseudomonadati</taxon>
        <taxon>Pseudomonadota</taxon>
        <taxon>Gammaproteobacteria</taxon>
        <taxon>Pseudomonadales</taxon>
        <taxon>Pseudomonadaceae</taxon>
        <taxon>Azorhizophilus</taxon>
    </lineage>
</organism>
<dbReference type="PANTHER" id="PTHR33986:SF15">
    <property type="entry name" value="MITOCHONDRIAL FISSION PROTEIN ELM1"/>
    <property type="match status" value="1"/>
</dbReference>
<dbReference type="PANTHER" id="PTHR33986">
    <property type="entry name" value="OS02G0535700 PROTEIN"/>
    <property type="match status" value="1"/>
</dbReference>
<accession>A0ABV6SJX1</accession>
<dbReference type="Pfam" id="PF06258">
    <property type="entry name" value="Mito_fiss_Elm1"/>
    <property type="match status" value="1"/>
</dbReference>
<protein>
    <submittedName>
        <fullName evidence="2">ELM1/GtrOC1 family putative glycosyltransferase</fullName>
    </submittedName>
</protein>
<evidence type="ECO:0000256" key="1">
    <source>
        <dbReference type="SAM" id="MobiDB-lite"/>
    </source>
</evidence>
<feature type="region of interest" description="Disordered" evidence="1">
    <location>
        <begin position="19"/>
        <end position="38"/>
    </location>
</feature>
<dbReference type="SUPFAM" id="SSF53448">
    <property type="entry name" value="Nucleotide-diphospho-sugar transferases"/>
    <property type="match status" value="1"/>
</dbReference>
<dbReference type="InterPro" id="IPR009367">
    <property type="entry name" value="Elm1-like"/>
</dbReference>